<dbReference type="AlphaFoldDB" id="A0A345EHF6"/>
<dbReference type="RefSeq" id="WP_114606635.1">
    <property type="nucleotide sequence ID" value="NZ_CP031148.1"/>
</dbReference>
<evidence type="ECO:0000313" key="3">
    <source>
        <dbReference type="Proteomes" id="UP000252985"/>
    </source>
</evidence>
<keyword evidence="1" id="KW-0812">Transmembrane</keyword>
<reference evidence="2 3" key="1">
    <citation type="submission" date="2018-07" db="EMBL/GenBank/DDBJ databases">
        <title>Genome sequences of Haloplanus sp. CBA1112.</title>
        <authorList>
            <person name="Kim Y.B."/>
            <person name="Roh S.W."/>
        </authorList>
    </citation>
    <scope>NUCLEOTIDE SEQUENCE [LARGE SCALE GENOMIC DNA]</scope>
    <source>
        <strain evidence="2 3">CBA1112</strain>
    </source>
</reference>
<protein>
    <submittedName>
        <fullName evidence="2">Uncharacterized protein</fullName>
    </submittedName>
</protein>
<sequence length="77" mass="8607">MDPMTPPEFEHSAASEVFEDYDQYLDHHRAESEGRTARAASFASYNFDLQTGILIALMAGAVLVAVFEDGDTFETFR</sequence>
<name>A0A345EHF6_9EURY</name>
<gene>
    <name evidence="2" type="ORF">DU484_18180</name>
</gene>
<evidence type="ECO:0000313" key="2">
    <source>
        <dbReference type="EMBL" id="AXG11628.1"/>
    </source>
</evidence>
<accession>A0A345EHF6</accession>
<feature type="transmembrane region" description="Helical" evidence="1">
    <location>
        <begin position="49"/>
        <end position="67"/>
    </location>
</feature>
<organism evidence="2 3">
    <name type="scientific">Haloplanus rubicundus</name>
    <dbReference type="NCBI Taxonomy" id="1547898"/>
    <lineage>
        <taxon>Archaea</taxon>
        <taxon>Methanobacteriati</taxon>
        <taxon>Methanobacteriota</taxon>
        <taxon>Stenosarchaea group</taxon>
        <taxon>Halobacteria</taxon>
        <taxon>Halobacteriales</taxon>
        <taxon>Haloferacaceae</taxon>
        <taxon>Haloplanus</taxon>
    </lineage>
</organism>
<evidence type="ECO:0000256" key="1">
    <source>
        <dbReference type="SAM" id="Phobius"/>
    </source>
</evidence>
<keyword evidence="1" id="KW-0472">Membrane</keyword>
<dbReference type="EMBL" id="CP031148">
    <property type="protein sequence ID" value="AXG11628.1"/>
    <property type="molecule type" value="Genomic_DNA"/>
</dbReference>
<dbReference type="KEGG" id="haq:DU484_18180"/>
<dbReference type="Proteomes" id="UP000252985">
    <property type="component" value="Chromosome"/>
</dbReference>
<proteinExistence type="predicted"/>
<keyword evidence="1" id="KW-1133">Transmembrane helix</keyword>
<dbReference type="GeneID" id="37288948"/>